<feature type="compositionally biased region" description="Polar residues" evidence="1">
    <location>
        <begin position="168"/>
        <end position="183"/>
    </location>
</feature>
<feature type="region of interest" description="Disordered" evidence="1">
    <location>
        <begin position="126"/>
        <end position="183"/>
    </location>
</feature>
<evidence type="ECO:0000313" key="2">
    <source>
        <dbReference type="EMBL" id="GMF15260.1"/>
    </source>
</evidence>
<organism evidence="2 3">
    <name type="scientific">Phytophthora fragariaefolia</name>
    <dbReference type="NCBI Taxonomy" id="1490495"/>
    <lineage>
        <taxon>Eukaryota</taxon>
        <taxon>Sar</taxon>
        <taxon>Stramenopiles</taxon>
        <taxon>Oomycota</taxon>
        <taxon>Peronosporomycetes</taxon>
        <taxon>Peronosporales</taxon>
        <taxon>Peronosporaceae</taxon>
        <taxon>Phytophthora</taxon>
    </lineage>
</organism>
<feature type="compositionally biased region" description="Basic and acidic residues" evidence="1">
    <location>
        <begin position="1"/>
        <end position="22"/>
    </location>
</feature>
<dbReference type="OrthoDB" id="128942at2759"/>
<proteinExistence type="predicted"/>
<sequence>MARARSMKDGGRGDRGRGEATRQSRRAQGLPVESHKDLDVINREARARRKAERDAKAAEDKAKSTESAAQDNQVSTRQCGCAPGGGSSFGLSAAEQEVETVEDTPVKIKAEVIVIEESDAVVRSALEGADASSRSPQNASTQVSSSSQGQVLEPEVLPRSDASIPVSAPQSLNADLRPSSSVGAGTAQLDETAAKKFVARQVYCWEQMRSGRVVRPSVEYAWPNPRPDFSAWQEATMATSDYLRRRMALEDRDAAWIAELRP</sequence>
<evidence type="ECO:0000256" key="1">
    <source>
        <dbReference type="SAM" id="MobiDB-lite"/>
    </source>
</evidence>
<gene>
    <name evidence="2" type="ORF">Pfra01_000035900</name>
</gene>
<dbReference type="AlphaFoldDB" id="A0A9W6TKC6"/>
<evidence type="ECO:0000313" key="3">
    <source>
        <dbReference type="Proteomes" id="UP001165121"/>
    </source>
</evidence>
<protein>
    <submittedName>
        <fullName evidence="2">Unnamed protein product</fullName>
    </submittedName>
</protein>
<comment type="caution">
    <text evidence="2">The sequence shown here is derived from an EMBL/GenBank/DDBJ whole genome shotgun (WGS) entry which is preliminary data.</text>
</comment>
<keyword evidence="3" id="KW-1185">Reference proteome</keyword>
<feature type="compositionally biased region" description="Basic and acidic residues" evidence="1">
    <location>
        <begin position="33"/>
        <end position="64"/>
    </location>
</feature>
<feature type="compositionally biased region" description="Low complexity" evidence="1">
    <location>
        <begin position="135"/>
        <end position="150"/>
    </location>
</feature>
<reference evidence="2" key="1">
    <citation type="submission" date="2023-04" db="EMBL/GenBank/DDBJ databases">
        <title>Phytophthora fragariaefolia NBRC 109709.</title>
        <authorList>
            <person name="Ichikawa N."/>
            <person name="Sato H."/>
            <person name="Tonouchi N."/>
        </authorList>
    </citation>
    <scope>NUCLEOTIDE SEQUENCE</scope>
    <source>
        <strain evidence="2">NBRC 109709</strain>
    </source>
</reference>
<dbReference type="Proteomes" id="UP001165121">
    <property type="component" value="Unassembled WGS sequence"/>
</dbReference>
<feature type="region of interest" description="Disordered" evidence="1">
    <location>
        <begin position="1"/>
        <end position="102"/>
    </location>
</feature>
<accession>A0A9W6TKC6</accession>
<dbReference type="EMBL" id="BSXT01000030">
    <property type="protein sequence ID" value="GMF15260.1"/>
    <property type="molecule type" value="Genomic_DNA"/>
</dbReference>
<name>A0A9W6TKC6_9STRA</name>